<evidence type="ECO:0000313" key="1">
    <source>
        <dbReference type="EMBL" id="KPQ41002.1"/>
    </source>
</evidence>
<proteinExistence type="predicted"/>
<evidence type="ECO:0000313" key="2">
    <source>
        <dbReference type="Proteomes" id="UP000050360"/>
    </source>
</evidence>
<organism evidence="1 2">
    <name type="scientific">Candidatus Methanoperedens nitratireducens</name>
    <dbReference type="NCBI Taxonomy" id="1392998"/>
    <lineage>
        <taxon>Archaea</taxon>
        <taxon>Methanobacteriati</taxon>
        <taxon>Methanobacteriota</taxon>
        <taxon>Stenosarchaea group</taxon>
        <taxon>Methanomicrobia</taxon>
        <taxon>Methanosarcinales</taxon>
        <taxon>ANME-2 cluster</taxon>
        <taxon>Candidatus Methanoperedentaceae</taxon>
        <taxon>Candidatus Methanoperedens</taxon>
    </lineage>
</organism>
<reference evidence="1 2" key="1">
    <citation type="submission" date="2015-09" db="EMBL/GenBank/DDBJ databases">
        <title>A metagenomics-based metabolic model of nitrate-dependent anaerobic oxidation of methane by Methanoperedens-like archaea.</title>
        <authorList>
            <person name="Arshad A."/>
            <person name="Speth D.R."/>
            <person name="De Graaf R.M."/>
            <person name="Op Den Camp H.J."/>
            <person name="Jetten M.S."/>
            <person name="Welte C.U."/>
        </authorList>
    </citation>
    <scope>NUCLEOTIDE SEQUENCE [LARGE SCALE GENOMIC DNA]</scope>
</reference>
<protein>
    <recommendedName>
        <fullName evidence="3">CopG antitoxin of type II toxin-antitoxin system</fullName>
    </recommendedName>
</protein>
<dbReference type="Proteomes" id="UP000050360">
    <property type="component" value="Unassembled WGS sequence"/>
</dbReference>
<dbReference type="InterPro" id="IPR022148">
    <property type="entry name" value="CopG_antitoxin"/>
</dbReference>
<gene>
    <name evidence="1" type="ORF">MPEBLZ_04451</name>
</gene>
<dbReference type="AlphaFoldDB" id="A0A0N8KQ31"/>
<name>A0A0N8KQ31_9EURY</name>
<accession>A0A0N8KQ31</accession>
<dbReference type="Pfam" id="PF12441">
    <property type="entry name" value="CopG_antitoxin"/>
    <property type="match status" value="1"/>
</dbReference>
<comment type="caution">
    <text evidence="1">The sequence shown here is derived from an EMBL/GenBank/DDBJ whole genome shotgun (WGS) entry which is preliminary data.</text>
</comment>
<evidence type="ECO:0008006" key="3">
    <source>
        <dbReference type="Google" id="ProtNLM"/>
    </source>
</evidence>
<sequence length="87" mass="10125">MPRKPEKIPEEFKTYEEAADFWDTHDSMDYIDNLEEIEMEVNIQKKHFLIEVDMKIAGILQESARKKGVSASYLANELLHKQLADAV</sequence>
<dbReference type="EMBL" id="LKCM01000466">
    <property type="protein sequence ID" value="KPQ41002.1"/>
    <property type="molecule type" value="Genomic_DNA"/>
</dbReference>